<comment type="caution">
    <text evidence="2">The sequence shown here is derived from an EMBL/GenBank/DDBJ whole genome shotgun (WGS) entry which is preliminary data.</text>
</comment>
<dbReference type="InterPro" id="IPR036514">
    <property type="entry name" value="SGNH_hydro_sf"/>
</dbReference>
<sequence length="265" mass="28304">MMTHRLAVNQKRAARRAAFSRIGSRFSAFASGFPSASASIATLTAAALFGTSFGMNGPALAATPAPTDHAATNPAATAKPNIVVLGDSLSAEYGLPRDTGWVALLRQRLTSERIDYNVANASISGDTTSGGLTRLPLVMQRIKPSIVIVELGANDALRGVPLSTTESNLRAIVAQIRKGGAKPVLVGMYVPPNYGPDYTRDFHAIYERLAKELNVPLVPFLLAGLADKPELFQADQIHPVQQAQPLLLDNVWPTLKPLLDNGTRR</sequence>
<feature type="domain" description="SGNH hydrolase-type esterase" evidence="1">
    <location>
        <begin position="84"/>
        <end position="240"/>
    </location>
</feature>
<evidence type="ECO:0000313" key="2">
    <source>
        <dbReference type="EMBL" id="CAD6537678.1"/>
    </source>
</evidence>
<proteinExistence type="predicted"/>
<dbReference type="Proteomes" id="UP000656319">
    <property type="component" value="Unassembled WGS sequence"/>
</dbReference>
<dbReference type="InterPro" id="IPR051532">
    <property type="entry name" value="Ester_Hydrolysis_Enzymes"/>
</dbReference>
<protein>
    <recommendedName>
        <fullName evidence="1">SGNH hydrolase-type esterase domain-containing protein</fullName>
    </recommendedName>
</protein>
<accession>A0ABN7HV35</accession>
<dbReference type="Pfam" id="PF13472">
    <property type="entry name" value="Lipase_GDSL_2"/>
    <property type="match status" value="1"/>
</dbReference>
<dbReference type="SUPFAM" id="SSF52266">
    <property type="entry name" value="SGNH hydrolase"/>
    <property type="match status" value="1"/>
</dbReference>
<evidence type="ECO:0000259" key="1">
    <source>
        <dbReference type="Pfam" id="PF13472"/>
    </source>
</evidence>
<dbReference type="CDD" id="cd01822">
    <property type="entry name" value="Lysophospholipase_L1_like"/>
    <property type="match status" value="1"/>
</dbReference>
<name>A0ABN7HV35_9BURK</name>
<dbReference type="InterPro" id="IPR013830">
    <property type="entry name" value="SGNH_hydro"/>
</dbReference>
<keyword evidence="3" id="KW-1185">Reference proteome</keyword>
<dbReference type="Gene3D" id="3.40.50.1110">
    <property type="entry name" value="SGNH hydrolase"/>
    <property type="match status" value="1"/>
</dbReference>
<evidence type="ECO:0000313" key="3">
    <source>
        <dbReference type="Proteomes" id="UP000656319"/>
    </source>
</evidence>
<dbReference type="PANTHER" id="PTHR30383">
    <property type="entry name" value="THIOESTERASE 1/PROTEASE 1/LYSOPHOSPHOLIPASE L1"/>
    <property type="match status" value="1"/>
</dbReference>
<dbReference type="PANTHER" id="PTHR30383:SF24">
    <property type="entry name" value="THIOESTERASE 1_PROTEASE 1_LYSOPHOSPHOLIPASE L1"/>
    <property type="match status" value="1"/>
</dbReference>
<dbReference type="EMBL" id="CAJHCQ010000007">
    <property type="protein sequence ID" value="CAD6537678.1"/>
    <property type="molecule type" value="Genomic_DNA"/>
</dbReference>
<reference evidence="2 3" key="1">
    <citation type="submission" date="2020-10" db="EMBL/GenBank/DDBJ databases">
        <authorList>
            <person name="Peeters C."/>
        </authorList>
    </citation>
    <scope>NUCLEOTIDE SEQUENCE [LARGE SCALE GENOMIC DNA]</scope>
    <source>
        <strain evidence="2 3">LMG 27952</strain>
    </source>
</reference>
<organism evidence="2 3">
    <name type="scientific">Paraburkholderia hiiakae</name>
    <dbReference type="NCBI Taxonomy" id="1081782"/>
    <lineage>
        <taxon>Bacteria</taxon>
        <taxon>Pseudomonadati</taxon>
        <taxon>Pseudomonadota</taxon>
        <taxon>Betaproteobacteria</taxon>
        <taxon>Burkholderiales</taxon>
        <taxon>Burkholderiaceae</taxon>
        <taxon>Paraburkholderia</taxon>
    </lineage>
</organism>
<gene>
    <name evidence="2" type="ORF">LMG27952_03299</name>
</gene>